<feature type="domain" description="Reverse transcriptase Ty1/copia-type" evidence="1">
    <location>
        <begin position="2"/>
        <end position="52"/>
    </location>
</feature>
<proteinExistence type="predicted"/>
<dbReference type="EMBL" id="CM003610">
    <property type="protein sequence ID" value="KYP61712.1"/>
    <property type="molecule type" value="Genomic_DNA"/>
</dbReference>
<reference evidence="2 3" key="1">
    <citation type="journal article" date="2012" name="Nat. Biotechnol.">
        <title>Draft genome sequence of pigeonpea (Cajanus cajan), an orphan legume crop of resource-poor farmers.</title>
        <authorList>
            <person name="Varshney R.K."/>
            <person name="Chen W."/>
            <person name="Li Y."/>
            <person name="Bharti A.K."/>
            <person name="Saxena R.K."/>
            <person name="Schlueter J.A."/>
            <person name="Donoghue M.T."/>
            <person name="Azam S."/>
            <person name="Fan G."/>
            <person name="Whaley A.M."/>
            <person name="Farmer A.D."/>
            <person name="Sheridan J."/>
            <person name="Iwata A."/>
            <person name="Tuteja R."/>
            <person name="Penmetsa R.V."/>
            <person name="Wu W."/>
            <person name="Upadhyaya H.D."/>
            <person name="Yang S.P."/>
            <person name="Shah T."/>
            <person name="Saxena K.B."/>
            <person name="Michael T."/>
            <person name="McCombie W.R."/>
            <person name="Yang B."/>
            <person name="Zhang G."/>
            <person name="Yang H."/>
            <person name="Wang J."/>
            <person name="Spillane C."/>
            <person name="Cook D.R."/>
            <person name="May G.D."/>
            <person name="Xu X."/>
            <person name="Jackson S.A."/>
        </authorList>
    </citation>
    <scope>NUCLEOTIDE SEQUENCE [LARGE SCALE GENOMIC DNA]</scope>
    <source>
        <strain evidence="3">cv. Asha</strain>
    </source>
</reference>
<dbReference type="Pfam" id="PF07727">
    <property type="entry name" value="RVT_2"/>
    <property type="match status" value="1"/>
</dbReference>
<organism evidence="2 3">
    <name type="scientific">Cajanus cajan</name>
    <name type="common">Pigeon pea</name>
    <name type="synonym">Cajanus indicus</name>
    <dbReference type="NCBI Taxonomy" id="3821"/>
    <lineage>
        <taxon>Eukaryota</taxon>
        <taxon>Viridiplantae</taxon>
        <taxon>Streptophyta</taxon>
        <taxon>Embryophyta</taxon>
        <taxon>Tracheophyta</taxon>
        <taxon>Spermatophyta</taxon>
        <taxon>Magnoliopsida</taxon>
        <taxon>eudicotyledons</taxon>
        <taxon>Gunneridae</taxon>
        <taxon>Pentapetalae</taxon>
        <taxon>rosids</taxon>
        <taxon>fabids</taxon>
        <taxon>Fabales</taxon>
        <taxon>Fabaceae</taxon>
        <taxon>Papilionoideae</taxon>
        <taxon>50 kb inversion clade</taxon>
        <taxon>NPAAA clade</taxon>
        <taxon>indigoferoid/millettioid clade</taxon>
        <taxon>Phaseoleae</taxon>
        <taxon>Cajanus</taxon>
    </lineage>
</organism>
<accession>A0A151T3T3</accession>
<dbReference type="Proteomes" id="UP000075243">
    <property type="component" value="Chromosome 8"/>
</dbReference>
<name>A0A151T3T3_CAJCA</name>
<sequence length="52" mass="6045">MRFLLALASTQNRFLHKLNVDNSFLHGDLEEEVYMRPPQGLHLPQPNLVCKL</sequence>
<keyword evidence="3" id="KW-1185">Reference proteome</keyword>
<evidence type="ECO:0000259" key="1">
    <source>
        <dbReference type="Pfam" id="PF07727"/>
    </source>
</evidence>
<evidence type="ECO:0000313" key="2">
    <source>
        <dbReference type="EMBL" id="KYP61712.1"/>
    </source>
</evidence>
<dbReference type="InterPro" id="IPR013103">
    <property type="entry name" value="RVT_2"/>
</dbReference>
<gene>
    <name evidence="2" type="ORF">KK1_016221</name>
</gene>
<dbReference type="AlphaFoldDB" id="A0A151T3T3"/>
<evidence type="ECO:0000313" key="3">
    <source>
        <dbReference type="Proteomes" id="UP000075243"/>
    </source>
</evidence>
<protein>
    <submittedName>
        <fullName evidence="2">Retrovirus-related Pol polyprotein from transposon TNT 1-94</fullName>
    </submittedName>
</protein>
<dbReference type="Gramene" id="C.cajan_15758.t">
    <property type="protein sequence ID" value="C.cajan_15758.t.cds1"/>
    <property type="gene ID" value="C.cajan_15758"/>
</dbReference>